<name>A0A8J6G0U4_MICOH</name>
<dbReference type="Proteomes" id="UP000710432">
    <property type="component" value="Unassembled WGS sequence"/>
</dbReference>
<keyword evidence="1" id="KW-0675">Receptor</keyword>
<sequence>MPHSRADTRDEAPTQDGQAPVQFTKIDTIAPDEITVSSDFEARNVKMNVVERTEILQSLAHFPETITMAVSETHPLATVAGTCVDHAVVLYGGEEPLMHCMVNANYCGMQANPFCIRPPFSYQSSHLRLRHQNRSMHLHRCVLQAGALRLLLINAFLNHC</sequence>
<reference evidence="1" key="1">
    <citation type="submission" date="2020-03" db="EMBL/GenBank/DDBJ databases">
        <title>Studies in the Genomics of Life Span.</title>
        <authorList>
            <person name="Glass D."/>
        </authorList>
    </citation>
    <scope>NUCLEOTIDE SEQUENCE</scope>
    <source>
        <strain evidence="1">LTLLF</strain>
        <tissue evidence="1">Muscle</tissue>
    </source>
</reference>
<dbReference type="EMBL" id="JAATJU010025743">
    <property type="protein sequence ID" value="KAH0502740.1"/>
    <property type="molecule type" value="Genomic_DNA"/>
</dbReference>
<comment type="caution">
    <text evidence="1">The sequence shown here is derived from an EMBL/GenBank/DDBJ whole genome shotgun (WGS) entry which is preliminary data.</text>
</comment>
<dbReference type="AlphaFoldDB" id="A0A8J6G0U4"/>
<accession>A0A8J6G0U4</accession>
<evidence type="ECO:0000313" key="2">
    <source>
        <dbReference type="Proteomes" id="UP000710432"/>
    </source>
</evidence>
<gene>
    <name evidence="1" type="ORF">LTLLF_191040</name>
</gene>
<protein>
    <submittedName>
        <fullName evidence="1">Ephrin type-A receptor 2</fullName>
    </submittedName>
</protein>
<proteinExistence type="predicted"/>
<evidence type="ECO:0000313" key="1">
    <source>
        <dbReference type="EMBL" id="KAH0502740.1"/>
    </source>
</evidence>
<organism evidence="1 2">
    <name type="scientific">Microtus ochrogaster</name>
    <name type="common">Prairie vole</name>
    <dbReference type="NCBI Taxonomy" id="79684"/>
    <lineage>
        <taxon>Eukaryota</taxon>
        <taxon>Metazoa</taxon>
        <taxon>Chordata</taxon>
        <taxon>Craniata</taxon>
        <taxon>Vertebrata</taxon>
        <taxon>Euteleostomi</taxon>
        <taxon>Mammalia</taxon>
        <taxon>Eutheria</taxon>
        <taxon>Euarchontoglires</taxon>
        <taxon>Glires</taxon>
        <taxon>Rodentia</taxon>
        <taxon>Myomorpha</taxon>
        <taxon>Muroidea</taxon>
        <taxon>Cricetidae</taxon>
        <taxon>Arvicolinae</taxon>
        <taxon>Microtus</taxon>
    </lineage>
</organism>
<dbReference type="Pfam" id="PF25599">
    <property type="entry name" value="Ephrin_CRD"/>
    <property type="match status" value="1"/>
</dbReference>
<dbReference type="Gene3D" id="2.60.40.1770">
    <property type="entry name" value="ephrin a2 ectodomain"/>
    <property type="match status" value="1"/>
</dbReference>